<dbReference type="EMBL" id="LR798363">
    <property type="protein sequence ID" value="CAB5226685.1"/>
    <property type="molecule type" value="Genomic_DNA"/>
</dbReference>
<proteinExistence type="predicted"/>
<sequence>MRTEFMQALNPVRIHTASPDNTITHPVFALRIASDNQIDYMTINGMLYRSCDILFAEQFINGEWTRLAHREKYKADPH</sequence>
<evidence type="ECO:0000313" key="3">
    <source>
        <dbReference type="EMBL" id="CAB4223188.1"/>
    </source>
</evidence>
<organism evidence="4">
    <name type="scientific">uncultured Caudovirales phage</name>
    <dbReference type="NCBI Taxonomy" id="2100421"/>
    <lineage>
        <taxon>Viruses</taxon>
        <taxon>Duplodnaviria</taxon>
        <taxon>Heunggongvirae</taxon>
        <taxon>Uroviricota</taxon>
        <taxon>Caudoviricetes</taxon>
        <taxon>Peduoviridae</taxon>
        <taxon>Maltschvirus</taxon>
        <taxon>Maltschvirus maltsch</taxon>
    </lineage>
</organism>
<dbReference type="EMBL" id="LR797231">
    <property type="protein sequence ID" value="CAB4194929.1"/>
    <property type="molecule type" value="Genomic_DNA"/>
</dbReference>
<evidence type="ECO:0000313" key="1">
    <source>
        <dbReference type="EMBL" id="CAB4167232.1"/>
    </source>
</evidence>
<evidence type="ECO:0000313" key="4">
    <source>
        <dbReference type="EMBL" id="CAB5226685.1"/>
    </source>
</evidence>
<evidence type="ECO:0000313" key="2">
    <source>
        <dbReference type="EMBL" id="CAB4194929.1"/>
    </source>
</evidence>
<dbReference type="EMBL" id="LR796805">
    <property type="protein sequence ID" value="CAB4167232.1"/>
    <property type="molecule type" value="Genomic_DNA"/>
</dbReference>
<accession>A0A6J7XA52</accession>
<reference evidence="4" key="1">
    <citation type="submission" date="2020-05" db="EMBL/GenBank/DDBJ databases">
        <authorList>
            <person name="Chiriac C."/>
            <person name="Salcher M."/>
            <person name="Ghai R."/>
            <person name="Kavagutti S V."/>
        </authorList>
    </citation>
    <scope>NUCLEOTIDE SEQUENCE</scope>
</reference>
<protein>
    <submittedName>
        <fullName evidence="4">Uncharacterized protein</fullName>
    </submittedName>
</protein>
<dbReference type="EMBL" id="LR797532">
    <property type="protein sequence ID" value="CAB4223188.1"/>
    <property type="molecule type" value="Genomic_DNA"/>
</dbReference>
<gene>
    <name evidence="2" type="ORF">UFOVP1280_10</name>
    <name evidence="4" type="ORF">UFOVP1511_10</name>
    <name evidence="3" type="ORF">UFOVP1663_10</name>
    <name evidence="1" type="ORF">UFOVP871_10</name>
</gene>
<name>A0A6J7XA52_9CAUD</name>